<dbReference type="EMBL" id="WKFB01001200">
    <property type="protein sequence ID" value="KAF6714811.1"/>
    <property type="molecule type" value="Genomic_DNA"/>
</dbReference>
<dbReference type="InterPro" id="IPR036179">
    <property type="entry name" value="Ig-like_dom_sf"/>
</dbReference>
<dbReference type="Gene3D" id="2.60.40.10">
    <property type="entry name" value="Immunoglobulins"/>
    <property type="match status" value="1"/>
</dbReference>
<reference evidence="4" key="1">
    <citation type="journal article" name="BMC Genomics">
        <title>Long-read sequencing and de novo genome assembly of marine medaka (Oryzias melastigma).</title>
        <authorList>
            <person name="Liang P."/>
            <person name="Saqib H.S.A."/>
            <person name="Ni X."/>
            <person name="Shen Y."/>
        </authorList>
    </citation>
    <scope>NUCLEOTIDE SEQUENCE</scope>
    <source>
        <strain evidence="4">Bigg-433</strain>
    </source>
</reference>
<evidence type="ECO:0000313" key="4">
    <source>
        <dbReference type="EMBL" id="KAF6714811.1"/>
    </source>
</evidence>
<dbReference type="PRINTS" id="PR01870">
    <property type="entry name" value="CD2ANTIGEN"/>
</dbReference>
<organism evidence="4 5">
    <name type="scientific">Oryzias melastigma</name>
    <name type="common">Marine medaka</name>
    <dbReference type="NCBI Taxonomy" id="30732"/>
    <lineage>
        <taxon>Eukaryota</taxon>
        <taxon>Metazoa</taxon>
        <taxon>Chordata</taxon>
        <taxon>Craniata</taxon>
        <taxon>Vertebrata</taxon>
        <taxon>Euteleostomi</taxon>
        <taxon>Actinopterygii</taxon>
        <taxon>Neopterygii</taxon>
        <taxon>Teleostei</taxon>
        <taxon>Neoteleostei</taxon>
        <taxon>Acanthomorphata</taxon>
        <taxon>Ovalentaria</taxon>
        <taxon>Atherinomorphae</taxon>
        <taxon>Beloniformes</taxon>
        <taxon>Adrianichthyidae</taxon>
        <taxon>Oryziinae</taxon>
        <taxon>Oryzias</taxon>
    </lineage>
</organism>
<feature type="chain" id="PRO_5032570306" description="Ig-like domain-containing protein" evidence="2">
    <location>
        <begin position="30"/>
        <end position="190"/>
    </location>
</feature>
<gene>
    <name evidence="4" type="ORF">FQA47_013488</name>
</gene>
<dbReference type="SUPFAM" id="SSF48726">
    <property type="entry name" value="Immunoglobulin"/>
    <property type="match status" value="1"/>
</dbReference>
<protein>
    <recommendedName>
        <fullName evidence="3">Ig-like domain-containing protein</fullName>
    </recommendedName>
</protein>
<feature type="transmembrane region" description="Helical" evidence="1">
    <location>
        <begin position="145"/>
        <end position="169"/>
    </location>
</feature>
<dbReference type="Proteomes" id="UP000646548">
    <property type="component" value="Unassembled WGS sequence"/>
</dbReference>
<evidence type="ECO:0000259" key="3">
    <source>
        <dbReference type="PROSITE" id="PS50835"/>
    </source>
</evidence>
<proteinExistence type="predicted"/>
<name>A0A834EYV0_ORYME</name>
<dbReference type="InterPro" id="IPR007110">
    <property type="entry name" value="Ig-like_dom"/>
</dbReference>
<feature type="domain" description="Ig-like" evidence="3">
    <location>
        <begin position="52"/>
        <end position="135"/>
    </location>
</feature>
<comment type="caution">
    <text evidence="4">The sequence shown here is derived from an EMBL/GenBank/DDBJ whole genome shotgun (WGS) entry which is preliminary data.</text>
</comment>
<evidence type="ECO:0000313" key="5">
    <source>
        <dbReference type="Proteomes" id="UP000646548"/>
    </source>
</evidence>
<dbReference type="PROSITE" id="PS50835">
    <property type="entry name" value="IG_LIKE"/>
    <property type="match status" value="1"/>
</dbReference>
<evidence type="ECO:0000256" key="1">
    <source>
        <dbReference type="SAM" id="Phobius"/>
    </source>
</evidence>
<keyword evidence="1" id="KW-1133">Transmembrane helix</keyword>
<keyword evidence="2" id="KW-0732">Signal</keyword>
<dbReference type="InterPro" id="IPR015632">
    <property type="entry name" value="CD2"/>
</dbReference>
<sequence>MQSSNTKSDRQRRMKQFLLFTLLAGATHAFLPPSETKCIVTETPFPCIPTLGESVYIQLMCNASGYMVHCDKNTTKIFVLKRGIVNIDQDYRNRAEFFINNGTLKITDMKKSDSGAYSVQIYHSNGNHVKSFSFDLEVKDNIINILYICIIVLGALLLLSCCCCILRAMKCCRKSGKKQRTQEQSEFGLK</sequence>
<keyword evidence="1" id="KW-0812">Transmembrane</keyword>
<feature type="signal peptide" evidence="2">
    <location>
        <begin position="1"/>
        <end position="29"/>
    </location>
</feature>
<evidence type="ECO:0000256" key="2">
    <source>
        <dbReference type="SAM" id="SignalP"/>
    </source>
</evidence>
<dbReference type="InterPro" id="IPR013783">
    <property type="entry name" value="Ig-like_fold"/>
</dbReference>
<accession>A0A834EYV0</accession>
<dbReference type="AlphaFoldDB" id="A0A834EYV0"/>
<keyword evidence="1" id="KW-0472">Membrane</keyword>